<keyword evidence="8" id="KW-0902">Two-component regulatory system</keyword>
<keyword evidence="10" id="KW-0472">Membrane</keyword>
<keyword evidence="3" id="KW-0597">Phosphoprotein</keyword>
<evidence type="ECO:0000256" key="2">
    <source>
        <dbReference type="ARBA" id="ARBA00012438"/>
    </source>
</evidence>
<evidence type="ECO:0000256" key="6">
    <source>
        <dbReference type="ARBA" id="ARBA00022777"/>
    </source>
</evidence>
<dbReference type="InterPro" id="IPR011712">
    <property type="entry name" value="Sig_transdc_His_kin_sub3_dim/P"/>
</dbReference>
<evidence type="ECO:0000256" key="4">
    <source>
        <dbReference type="ARBA" id="ARBA00022679"/>
    </source>
</evidence>
<dbReference type="EMBL" id="JAQFWQ010000081">
    <property type="protein sequence ID" value="MDA2813533.1"/>
    <property type="molecule type" value="Genomic_DNA"/>
</dbReference>
<feature type="transmembrane region" description="Helical" evidence="10">
    <location>
        <begin position="111"/>
        <end position="130"/>
    </location>
</feature>
<evidence type="ECO:0000256" key="8">
    <source>
        <dbReference type="ARBA" id="ARBA00023012"/>
    </source>
</evidence>
<comment type="caution">
    <text evidence="12">The sequence shown here is derived from an EMBL/GenBank/DDBJ whole genome shotgun (WGS) entry which is preliminary data.</text>
</comment>
<evidence type="ECO:0000313" key="13">
    <source>
        <dbReference type="Proteomes" id="UP001527866"/>
    </source>
</evidence>
<keyword evidence="7" id="KW-0067">ATP-binding</keyword>
<evidence type="ECO:0000256" key="10">
    <source>
        <dbReference type="SAM" id="Phobius"/>
    </source>
</evidence>
<proteinExistence type="predicted"/>
<keyword evidence="10" id="KW-1133">Transmembrane helix</keyword>
<feature type="transmembrane region" description="Helical" evidence="10">
    <location>
        <begin position="42"/>
        <end position="60"/>
    </location>
</feature>
<evidence type="ECO:0000313" key="12">
    <source>
        <dbReference type="EMBL" id="MDA2813533.1"/>
    </source>
</evidence>
<feature type="transmembrane region" description="Helical" evidence="10">
    <location>
        <begin position="137"/>
        <end position="156"/>
    </location>
</feature>
<dbReference type="PANTHER" id="PTHR24421:SF10">
    <property type="entry name" value="NITRATE_NITRITE SENSOR PROTEIN NARQ"/>
    <property type="match status" value="1"/>
</dbReference>
<feature type="transmembrane region" description="Helical" evidence="10">
    <location>
        <begin position="16"/>
        <end position="36"/>
    </location>
</feature>
<evidence type="ECO:0000259" key="11">
    <source>
        <dbReference type="SMART" id="SM00387"/>
    </source>
</evidence>
<dbReference type="InterPro" id="IPR050482">
    <property type="entry name" value="Sensor_HK_TwoCompSys"/>
</dbReference>
<name>A0ABT4U9A3_9ACTN</name>
<evidence type="ECO:0000256" key="5">
    <source>
        <dbReference type="ARBA" id="ARBA00022741"/>
    </source>
</evidence>
<dbReference type="InterPro" id="IPR055558">
    <property type="entry name" value="DUF7134"/>
</dbReference>
<evidence type="ECO:0000256" key="7">
    <source>
        <dbReference type="ARBA" id="ARBA00022840"/>
    </source>
</evidence>
<protein>
    <recommendedName>
        <fullName evidence="2">histidine kinase</fullName>
        <ecNumber evidence="2">2.7.13.3</ecNumber>
    </recommendedName>
</protein>
<dbReference type="Gene3D" id="1.20.5.1930">
    <property type="match status" value="1"/>
</dbReference>
<keyword evidence="13" id="KW-1185">Reference proteome</keyword>
<dbReference type="Proteomes" id="UP001527866">
    <property type="component" value="Unassembled WGS sequence"/>
</dbReference>
<dbReference type="InterPro" id="IPR036890">
    <property type="entry name" value="HATPase_C_sf"/>
</dbReference>
<reference evidence="12 13" key="1">
    <citation type="submission" date="2023-01" db="EMBL/GenBank/DDBJ databases">
        <title>Draft genome sequence of Nocardiopsis sp. RSe5-2 isolated from halophytes.</title>
        <authorList>
            <person name="Duangmal K."/>
            <person name="Chantavorakit T."/>
        </authorList>
    </citation>
    <scope>NUCLEOTIDE SEQUENCE [LARGE SCALE GENOMIC DNA]</scope>
    <source>
        <strain evidence="12 13">RSe5-2</strain>
    </source>
</reference>
<dbReference type="SUPFAM" id="SSF55874">
    <property type="entry name" value="ATPase domain of HSP90 chaperone/DNA topoisomerase II/histidine kinase"/>
    <property type="match status" value="1"/>
</dbReference>
<dbReference type="Gene3D" id="3.30.565.10">
    <property type="entry name" value="Histidine kinase-like ATPase, C-terminal domain"/>
    <property type="match status" value="1"/>
</dbReference>
<dbReference type="Pfam" id="PF02518">
    <property type="entry name" value="HATPase_c"/>
    <property type="match status" value="1"/>
</dbReference>
<dbReference type="EC" id="2.7.13.3" evidence="2"/>
<evidence type="ECO:0000256" key="3">
    <source>
        <dbReference type="ARBA" id="ARBA00022553"/>
    </source>
</evidence>
<gene>
    <name evidence="12" type="ORF">O4J56_23000</name>
</gene>
<dbReference type="Pfam" id="PF07730">
    <property type="entry name" value="HisKA_3"/>
    <property type="match status" value="1"/>
</dbReference>
<dbReference type="CDD" id="cd16917">
    <property type="entry name" value="HATPase_UhpB-NarQ-NarX-like"/>
    <property type="match status" value="1"/>
</dbReference>
<comment type="catalytic activity">
    <reaction evidence="1">
        <text>ATP + protein L-histidine = ADP + protein N-phospho-L-histidine.</text>
        <dbReference type="EC" id="2.7.13.3"/>
    </reaction>
</comment>
<feature type="transmembrane region" description="Helical" evidence="10">
    <location>
        <begin position="72"/>
        <end position="99"/>
    </location>
</feature>
<keyword evidence="6 12" id="KW-0418">Kinase</keyword>
<organism evidence="12 13">
    <name type="scientific">Nocardiopsis endophytica</name>
    <dbReference type="NCBI Taxonomy" id="3018445"/>
    <lineage>
        <taxon>Bacteria</taxon>
        <taxon>Bacillati</taxon>
        <taxon>Actinomycetota</taxon>
        <taxon>Actinomycetes</taxon>
        <taxon>Streptosporangiales</taxon>
        <taxon>Nocardiopsidaceae</taxon>
        <taxon>Nocardiopsis</taxon>
    </lineage>
</organism>
<evidence type="ECO:0000256" key="9">
    <source>
        <dbReference type="SAM" id="MobiDB-lite"/>
    </source>
</evidence>
<keyword evidence="4" id="KW-0808">Transferase</keyword>
<dbReference type="SMART" id="SM00387">
    <property type="entry name" value="HATPase_c"/>
    <property type="match status" value="1"/>
</dbReference>
<accession>A0ABT4U9A3</accession>
<dbReference type="GO" id="GO:0016301">
    <property type="term" value="F:kinase activity"/>
    <property type="evidence" value="ECO:0007669"/>
    <property type="project" value="UniProtKB-KW"/>
</dbReference>
<dbReference type="Pfam" id="PF23539">
    <property type="entry name" value="DUF7134"/>
    <property type="match status" value="1"/>
</dbReference>
<dbReference type="RefSeq" id="WP_270688571.1">
    <property type="nucleotide sequence ID" value="NZ_JAQFWQ010000081.1"/>
</dbReference>
<evidence type="ECO:0000256" key="1">
    <source>
        <dbReference type="ARBA" id="ARBA00000085"/>
    </source>
</evidence>
<dbReference type="PANTHER" id="PTHR24421">
    <property type="entry name" value="NITRATE/NITRITE SENSOR PROTEIN NARX-RELATED"/>
    <property type="match status" value="1"/>
</dbReference>
<dbReference type="InterPro" id="IPR003594">
    <property type="entry name" value="HATPase_dom"/>
</dbReference>
<feature type="region of interest" description="Disordered" evidence="9">
    <location>
        <begin position="362"/>
        <end position="387"/>
    </location>
</feature>
<feature type="domain" description="Histidine kinase/HSP90-like ATPase" evidence="11">
    <location>
        <begin position="286"/>
        <end position="383"/>
    </location>
</feature>
<keyword evidence="10" id="KW-0812">Transmembrane</keyword>
<sequence>MFSRVRPWQAEGRGGLFALDALAGAGYAGYLAAAGVPEPSGAPAWAMAVVLVGTGLPMALRRAAPRAAMAAVAAATVFGLAAGMITDPFLAAGFTVYALALDMPRPARVPFTAVGVVAGGVLVLAVVAGVPQLGAAMAVAGQAVAGAAVLAASWAAGRAVRERRAQARRAAEELAARVAAEERLRVARDVHDIVSHTLSMIGVKAGVARHLAGARPQEAQEALGVIERASREALAEMRVVLGAVRSGEDGAPPPGSARLEELVRRAGDAGIRVDLDADGAEGLPEAVGASLYRIVGEAVTNAVRHSGADRCTVRVRAEGDAVRFSVTDAGGGEPAGRSAPAPAAPGHGIIGMRERAKAHGGFVEAGPRPEGGYEVRGSLPLERDGDR</sequence>
<keyword evidence="5" id="KW-0547">Nucleotide-binding</keyword>